<name>A0A8J3DSY6_9HYPH</name>
<dbReference type="Proteomes" id="UP000641137">
    <property type="component" value="Unassembled WGS sequence"/>
</dbReference>
<organism evidence="2 3">
    <name type="scientific">Limoniibacter endophyticus</name>
    <dbReference type="NCBI Taxonomy" id="1565040"/>
    <lineage>
        <taxon>Bacteria</taxon>
        <taxon>Pseudomonadati</taxon>
        <taxon>Pseudomonadota</taxon>
        <taxon>Alphaproteobacteria</taxon>
        <taxon>Hyphomicrobiales</taxon>
        <taxon>Bartonellaceae</taxon>
        <taxon>Limoniibacter</taxon>
    </lineage>
</organism>
<evidence type="ECO:0000313" key="3">
    <source>
        <dbReference type="Proteomes" id="UP000641137"/>
    </source>
</evidence>
<evidence type="ECO:0000256" key="1">
    <source>
        <dbReference type="SAM" id="Phobius"/>
    </source>
</evidence>
<dbReference type="RefSeq" id="WP_210310905.1">
    <property type="nucleotide sequence ID" value="NZ_BMZO01000011.1"/>
</dbReference>
<keyword evidence="1" id="KW-1133">Transmembrane helix</keyword>
<dbReference type="AlphaFoldDB" id="A0A8J3DSY6"/>
<protein>
    <submittedName>
        <fullName evidence="2">Uncharacterized protein</fullName>
    </submittedName>
</protein>
<sequence length="89" mass="9371">MFGSLKIWAGASVVGLLAVVGSYHLGKVEGRRNAATSALETSVQVLRERGKIDAQVNASDAGALCDDLGLLSDELSECMRRLAEAQPEP</sequence>
<keyword evidence="3" id="KW-1185">Reference proteome</keyword>
<reference evidence="2" key="1">
    <citation type="journal article" date="2014" name="Int. J. Syst. Evol. Microbiol.">
        <title>Complete genome sequence of Corynebacterium casei LMG S-19264T (=DSM 44701T), isolated from a smear-ripened cheese.</title>
        <authorList>
            <consortium name="US DOE Joint Genome Institute (JGI-PGF)"/>
            <person name="Walter F."/>
            <person name="Albersmeier A."/>
            <person name="Kalinowski J."/>
            <person name="Ruckert C."/>
        </authorList>
    </citation>
    <scope>NUCLEOTIDE SEQUENCE</scope>
    <source>
        <strain evidence="2">KCTC 42097</strain>
    </source>
</reference>
<keyword evidence="1" id="KW-0812">Transmembrane</keyword>
<comment type="caution">
    <text evidence="2">The sequence shown here is derived from an EMBL/GenBank/DDBJ whole genome shotgun (WGS) entry which is preliminary data.</text>
</comment>
<keyword evidence="1" id="KW-0472">Membrane</keyword>
<reference evidence="2" key="2">
    <citation type="submission" date="2020-09" db="EMBL/GenBank/DDBJ databases">
        <authorList>
            <person name="Sun Q."/>
            <person name="Kim S."/>
        </authorList>
    </citation>
    <scope>NUCLEOTIDE SEQUENCE</scope>
    <source>
        <strain evidence="2">KCTC 42097</strain>
    </source>
</reference>
<dbReference type="EMBL" id="BMZO01000011">
    <property type="protein sequence ID" value="GHC79289.1"/>
    <property type="molecule type" value="Genomic_DNA"/>
</dbReference>
<proteinExistence type="predicted"/>
<evidence type="ECO:0000313" key="2">
    <source>
        <dbReference type="EMBL" id="GHC79289.1"/>
    </source>
</evidence>
<gene>
    <name evidence="2" type="ORF">GCM10010136_31720</name>
</gene>
<feature type="transmembrane region" description="Helical" evidence="1">
    <location>
        <begin position="6"/>
        <end position="25"/>
    </location>
</feature>
<accession>A0A8J3DSY6</accession>